<dbReference type="EMBL" id="MU006219">
    <property type="protein sequence ID" value="KAF2830306.1"/>
    <property type="molecule type" value="Genomic_DNA"/>
</dbReference>
<reference evidence="2" key="1">
    <citation type="journal article" date="2020" name="Stud. Mycol.">
        <title>101 Dothideomycetes genomes: a test case for predicting lifestyles and emergence of pathogens.</title>
        <authorList>
            <person name="Haridas S."/>
            <person name="Albert R."/>
            <person name="Binder M."/>
            <person name="Bloem J."/>
            <person name="Labutti K."/>
            <person name="Salamov A."/>
            <person name="Andreopoulos B."/>
            <person name="Baker S."/>
            <person name="Barry K."/>
            <person name="Bills G."/>
            <person name="Bluhm B."/>
            <person name="Cannon C."/>
            <person name="Castanera R."/>
            <person name="Culley D."/>
            <person name="Daum C."/>
            <person name="Ezra D."/>
            <person name="Gonzalez J."/>
            <person name="Henrissat B."/>
            <person name="Kuo A."/>
            <person name="Liang C."/>
            <person name="Lipzen A."/>
            <person name="Lutzoni F."/>
            <person name="Magnuson J."/>
            <person name="Mondo S."/>
            <person name="Nolan M."/>
            <person name="Ohm R."/>
            <person name="Pangilinan J."/>
            <person name="Park H.-J."/>
            <person name="Ramirez L."/>
            <person name="Alfaro M."/>
            <person name="Sun H."/>
            <person name="Tritt A."/>
            <person name="Yoshinaga Y."/>
            <person name="Zwiers L.-H."/>
            <person name="Turgeon B."/>
            <person name="Goodwin S."/>
            <person name="Spatafora J."/>
            <person name="Crous P."/>
            <person name="Grigoriev I."/>
        </authorList>
    </citation>
    <scope>NUCLEOTIDE SEQUENCE</scope>
    <source>
        <strain evidence="2">CBS 113818</strain>
    </source>
</reference>
<keyword evidence="3" id="KW-1185">Reference proteome</keyword>
<keyword evidence="1" id="KW-0732">Signal</keyword>
<protein>
    <submittedName>
        <fullName evidence="2">Uncharacterized protein</fullName>
    </submittedName>
</protein>
<dbReference type="Proteomes" id="UP000799424">
    <property type="component" value="Unassembled WGS sequence"/>
</dbReference>
<dbReference type="OrthoDB" id="4704201at2759"/>
<accession>A0A6A7AAR2</accession>
<feature type="signal peptide" evidence="1">
    <location>
        <begin position="1"/>
        <end position="26"/>
    </location>
</feature>
<gene>
    <name evidence="2" type="ORF">CC86DRAFT_434000</name>
</gene>
<feature type="chain" id="PRO_5025446299" evidence="1">
    <location>
        <begin position="27"/>
        <end position="224"/>
    </location>
</feature>
<evidence type="ECO:0000313" key="3">
    <source>
        <dbReference type="Proteomes" id="UP000799424"/>
    </source>
</evidence>
<dbReference type="AlphaFoldDB" id="A0A6A7AAR2"/>
<evidence type="ECO:0000256" key="1">
    <source>
        <dbReference type="SAM" id="SignalP"/>
    </source>
</evidence>
<evidence type="ECO:0000313" key="2">
    <source>
        <dbReference type="EMBL" id="KAF2830306.1"/>
    </source>
</evidence>
<organism evidence="2 3">
    <name type="scientific">Ophiobolus disseminans</name>
    <dbReference type="NCBI Taxonomy" id="1469910"/>
    <lineage>
        <taxon>Eukaryota</taxon>
        <taxon>Fungi</taxon>
        <taxon>Dikarya</taxon>
        <taxon>Ascomycota</taxon>
        <taxon>Pezizomycotina</taxon>
        <taxon>Dothideomycetes</taxon>
        <taxon>Pleosporomycetidae</taxon>
        <taxon>Pleosporales</taxon>
        <taxon>Pleosporineae</taxon>
        <taxon>Phaeosphaeriaceae</taxon>
        <taxon>Ophiobolus</taxon>
    </lineage>
</organism>
<name>A0A6A7AAR2_9PLEO</name>
<sequence length="224" mass="23201">MHFSSIIFSTLLASAAASAIPDPILASPLLRRGEAVWDPKGNIRLTFSSEIINIGGLKIEDMFAQLVGVCHTTGMCETNDITMDSTLTTASSVTALAITMGPSGVYPTWIRNGLIDTLRASVLSVAKCTPGTHTDTCPGVSAMAYCPRKKTKFINCEVPKFWGINYQTAESASGTPPSMGVKVKAEVKGASGACEAALTALGAVAGAVNGAAGGVFTLFTFLCT</sequence>
<proteinExistence type="predicted"/>